<feature type="domain" description="Bacterial Ig-like" evidence="4">
    <location>
        <begin position="537"/>
        <end position="618"/>
    </location>
</feature>
<dbReference type="Gene3D" id="3.60.21.10">
    <property type="match status" value="1"/>
</dbReference>
<feature type="domain" description="Purple acid phosphatase N-terminal" evidence="5">
    <location>
        <begin position="57"/>
        <end position="170"/>
    </location>
</feature>
<keyword evidence="1 2" id="KW-0732">Signal</keyword>
<dbReference type="SUPFAM" id="SSF56300">
    <property type="entry name" value="Metallo-dependent phosphatases"/>
    <property type="match status" value="1"/>
</dbReference>
<evidence type="ECO:0000259" key="4">
    <source>
        <dbReference type="Pfam" id="PF16640"/>
    </source>
</evidence>
<evidence type="ECO:0000313" key="6">
    <source>
        <dbReference type="EMBL" id="MBT1543592.1"/>
    </source>
</evidence>
<dbReference type="InterPro" id="IPR032109">
    <property type="entry name" value="Big_3_5"/>
</dbReference>
<dbReference type="GO" id="GO:0005975">
    <property type="term" value="P:carbohydrate metabolic process"/>
    <property type="evidence" value="ECO:0007669"/>
    <property type="project" value="UniProtKB-ARBA"/>
</dbReference>
<dbReference type="InterPro" id="IPR004843">
    <property type="entry name" value="Calcineurin-like_PHP"/>
</dbReference>
<dbReference type="EMBL" id="JAHEWX010000038">
    <property type="protein sequence ID" value="MBT1543592.1"/>
    <property type="molecule type" value="Genomic_DNA"/>
</dbReference>
<evidence type="ECO:0000259" key="3">
    <source>
        <dbReference type="Pfam" id="PF00149"/>
    </source>
</evidence>
<dbReference type="SUPFAM" id="SSF49363">
    <property type="entry name" value="Purple acid phosphatase, N-terminal domain"/>
    <property type="match status" value="1"/>
</dbReference>
<dbReference type="GO" id="GO:0046872">
    <property type="term" value="F:metal ion binding"/>
    <property type="evidence" value="ECO:0007669"/>
    <property type="project" value="InterPro"/>
</dbReference>
<proteinExistence type="predicted"/>
<dbReference type="Proteomes" id="UP000709437">
    <property type="component" value="Unassembled WGS sequence"/>
</dbReference>
<gene>
    <name evidence="6" type="ORF">KK103_17655</name>
</gene>
<evidence type="ECO:0000256" key="1">
    <source>
        <dbReference type="ARBA" id="ARBA00022729"/>
    </source>
</evidence>
<accession>A0A9Q2ZRI3</accession>
<protein>
    <submittedName>
        <fullName evidence="6">Ig-like domain repeat protein</fullName>
    </submittedName>
</protein>
<feature type="signal peptide" evidence="2">
    <location>
        <begin position="1"/>
        <end position="41"/>
    </location>
</feature>
<dbReference type="GO" id="GO:0003993">
    <property type="term" value="F:acid phosphatase activity"/>
    <property type="evidence" value="ECO:0007669"/>
    <property type="project" value="InterPro"/>
</dbReference>
<sequence length="711" mass="74650">MSLLSGATTRRRTTTLRVCGAVLGAALIAGASMVGTNAATAATNTPTTNISTGGPIHILLGVGATESQRIASWYFPTNVAQSVEIQKTASMTDGVFTDAKKTIDASEAANTAADTSATDSNTKGIAGIAAQSGYINAHATISDLEPNTSYTYHVGAADGSAWSASYTFTTKSFSGDFDFLFFGDPQIGSSGFTDDDGAGWADTLDYATSTEPDAELLVSGGDQVEHANNEYEWGAFADSSDVLKRYPWASTIGNHDVGGKAYEQHNQVPNSLKVPDFYPGGNTTANSGGDYWYMYKGVLFIDINSNAYAAGSDAAHVNYVRDVINRYGDDAKWTTLVYHHSIYSPADHANDRDNQQRRFDFTRSFSDMGVDLVLQGHDHSYSRSYAIKNGKKANINEQPAAPEVFSGPGGVIYMTANSASGSKYYDLTTPDATQGGYGADPLDPTGQRHFANSVENQEHVRTFVKVSVTDDKLAVENIRASDCTTRNSAVQHGKVDSCGVTLQPTATADPAAIGSTVDRFDLHATLPTTTTTLSASAAEQTYRTAKPATVTATIAGGIGTQQGTVTFKDGSKVLGTAPVKDGAASMTLPSTLAIGKHSLTASFVNADPVYSGTNSKTAKAMTVSVEKAPSRTAVKYSGGKATVQVKATGFSVDGTARIYQGSKRLATVTVQDGVVTSKLPLKKGAHNLHAVFAGTSELTTSTSPTITVVVK</sequence>
<dbReference type="Pfam" id="PF16656">
    <property type="entry name" value="Pur_ac_phosph_N"/>
    <property type="match status" value="1"/>
</dbReference>
<dbReference type="AlphaFoldDB" id="A0A9Q2ZRI3"/>
<comment type="caution">
    <text evidence="6">The sequence shown here is derived from an EMBL/GenBank/DDBJ whole genome shotgun (WGS) entry which is preliminary data.</text>
</comment>
<dbReference type="Gene3D" id="2.60.40.380">
    <property type="entry name" value="Purple acid phosphatase-like, N-terminal"/>
    <property type="match status" value="1"/>
</dbReference>
<dbReference type="InterPro" id="IPR015914">
    <property type="entry name" value="PAPs_N"/>
</dbReference>
<dbReference type="InterPro" id="IPR008963">
    <property type="entry name" value="Purple_acid_Pase-like_N"/>
</dbReference>
<evidence type="ECO:0000256" key="2">
    <source>
        <dbReference type="SAM" id="SignalP"/>
    </source>
</evidence>
<dbReference type="InterPro" id="IPR029052">
    <property type="entry name" value="Metallo-depent_PP-like"/>
</dbReference>
<dbReference type="PANTHER" id="PTHR45867">
    <property type="entry name" value="PURPLE ACID PHOSPHATASE"/>
    <property type="match status" value="1"/>
</dbReference>
<reference evidence="6" key="1">
    <citation type="submission" date="2021-05" db="EMBL/GenBank/DDBJ databases">
        <title>Whole genome sequence of Curtobacterium flaccumfaciens pv. flaccumfaciens strain CFBP 3417.</title>
        <authorList>
            <person name="Osdaghi E."/>
            <person name="Taghouti G."/>
            <person name="Portier P."/>
            <person name="Fazliarab A."/>
            <person name="Taghavi S.M."/>
            <person name="Briand M."/>
            <person name="Le-Saux M."/>
            <person name="Jacques M.-A."/>
        </authorList>
    </citation>
    <scope>NUCLEOTIDE SEQUENCE</scope>
    <source>
        <strain evidence="6">CFBP 3417</strain>
    </source>
</reference>
<feature type="domain" description="Calcineurin-like phosphoesterase" evidence="3">
    <location>
        <begin position="179"/>
        <end position="381"/>
    </location>
</feature>
<dbReference type="RefSeq" id="WP_214563715.1">
    <property type="nucleotide sequence ID" value="NZ_JAHEWX010000038.1"/>
</dbReference>
<dbReference type="PANTHER" id="PTHR45867:SF3">
    <property type="entry name" value="ACID PHOSPHATASE TYPE 7"/>
    <property type="match status" value="1"/>
</dbReference>
<evidence type="ECO:0000313" key="7">
    <source>
        <dbReference type="Proteomes" id="UP000709437"/>
    </source>
</evidence>
<organism evidence="6 7">
    <name type="scientific">Curtobacterium flaccumfaciens pv. flaccumfaciens</name>
    <dbReference type="NCBI Taxonomy" id="138532"/>
    <lineage>
        <taxon>Bacteria</taxon>
        <taxon>Bacillati</taxon>
        <taxon>Actinomycetota</taxon>
        <taxon>Actinomycetes</taxon>
        <taxon>Micrococcales</taxon>
        <taxon>Microbacteriaceae</taxon>
        <taxon>Curtobacterium</taxon>
    </lineage>
</organism>
<evidence type="ECO:0000259" key="5">
    <source>
        <dbReference type="Pfam" id="PF16656"/>
    </source>
</evidence>
<name>A0A9Q2ZRI3_9MICO</name>
<dbReference type="InterPro" id="IPR013783">
    <property type="entry name" value="Ig-like_fold"/>
</dbReference>
<dbReference type="Pfam" id="PF00149">
    <property type="entry name" value="Metallophos"/>
    <property type="match status" value="1"/>
</dbReference>
<dbReference type="Gene3D" id="2.60.40.10">
    <property type="entry name" value="Immunoglobulins"/>
    <property type="match status" value="2"/>
</dbReference>
<feature type="chain" id="PRO_5040400647" evidence="2">
    <location>
        <begin position="42"/>
        <end position="711"/>
    </location>
</feature>
<dbReference type="Pfam" id="PF16640">
    <property type="entry name" value="Big_3_5"/>
    <property type="match status" value="1"/>
</dbReference>